<dbReference type="InterPro" id="IPR015422">
    <property type="entry name" value="PyrdxlP-dep_Trfase_small"/>
</dbReference>
<dbReference type="Gene3D" id="3.90.1150.10">
    <property type="entry name" value="Aspartate Aminotransferase, domain 1"/>
    <property type="match status" value="1"/>
</dbReference>
<evidence type="ECO:0000259" key="6">
    <source>
        <dbReference type="Pfam" id="PF00155"/>
    </source>
</evidence>
<dbReference type="OrthoDB" id="9763453at2"/>
<dbReference type="InterPro" id="IPR004839">
    <property type="entry name" value="Aminotransferase_I/II_large"/>
</dbReference>
<dbReference type="InterPro" id="IPR051326">
    <property type="entry name" value="Kynurenine-oxoglutarate_AT"/>
</dbReference>
<evidence type="ECO:0000256" key="2">
    <source>
        <dbReference type="ARBA" id="ARBA00007441"/>
    </source>
</evidence>
<comment type="caution">
    <text evidence="7">The sequence shown here is derived from an EMBL/GenBank/DDBJ whole genome shotgun (WGS) entry which is preliminary data.</text>
</comment>
<dbReference type="Proteomes" id="UP000284605">
    <property type="component" value="Unassembled WGS sequence"/>
</dbReference>
<dbReference type="GO" id="GO:0016212">
    <property type="term" value="F:kynurenine-oxoglutarate transaminase activity"/>
    <property type="evidence" value="ECO:0007669"/>
    <property type="project" value="TreeGrafter"/>
</dbReference>
<reference evidence="7 8" key="1">
    <citation type="submission" date="2018-09" db="EMBL/GenBank/DDBJ databases">
        <authorList>
            <person name="Zhu H."/>
        </authorList>
    </citation>
    <scope>NUCLEOTIDE SEQUENCE [LARGE SCALE GENOMIC DNA]</scope>
    <source>
        <strain evidence="7 8">K1W22B-8</strain>
    </source>
</reference>
<dbReference type="InterPro" id="IPR015424">
    <property type="entry name" value="PyrdxlP-dep_Trfase"/>
</dbReference>
<dbReference type="GO" id="GO:0005737">
    <property type="term" value="C:cytoplasm"/>
    <property type="evidence" value="ECO:0007669"/>
    <property type="project" value="TreeGrafter"/>
</dbReference>
<keyword evidence="5" id="KW-0663">Pyridoxal phosphate</keyword>
<protein>
    <submittedName>
        <fullName evidence="7">Aminotransferase</fullName>
    </submittedName>
</protein>
<dbReference type="Pfam" id="PF00155">
    <property type="entry name" value="Aminotran_1_2"/>
    <property type="match status" value="1"/>
</dbReference>
<dbReference type="CDD" id="cd00609">
    <property type="entry name" value="AAT_like"/>
    <property type="match status" value="1"/>
</dbReference>
<dbReference type="PANTHER" id="PTHR43807:SF20">
    <property type="entry name" value="FI04487P"/>
    <property type="match status" value="1"/>
</dbReference>
<evidence type="ECO:0000256" key="1">
    <source>
        <dbReference type="ARBA" id="ARBA00001933"/>
    </source>
</evidence>
<keyword evidence="8" id="KW-1185">Reference proteome</keyword>
<dbReference type="RefSeq" id="WP_119778120.1">
    <property type="nucleotide sequence ID" value="NZ_QYUK01000011.1"/>
</dbReference>
<dbReference type="SUPFAM" id="SSF53383">
    <property type="entry name" value="PLP-dependent transferases"/>
    <property type="match status" value="1"/>
</dbReference>
<organism evidence="7 8">
    <name type="scientific">Oleomonas cavernae</name>
    <dbReference type="NCBI Taxonomy" id="2320859"/>
    <lineage>
        <taxon>Bacteria</taxon>
        <taxon>Pseudomonadati</taxon>
        <taxon>Pseudomonadota</taxon>
        <taxon>Alphaproteobacteria</taxon>
        <taxon>Acetobacterales</taxon>
        <taxon>Acetobacteraceae</taxon>
        <taxon>Oleomonas</taxon>
    </lineage>
</organism>
<sequence>MKALNPHFASLGTTIFTVMSALAVEHDAINLGQGFPDEDGPADLRAIAAGAVADGPNQYPPMMGVPALRQAVADHDRRFYGLDYDWRTETLVTSGATEALAAALFALLAPGDEVVLFEPLYDSYVPIIRQAGAIPKFVRLSPPDWSIPPGALEAAFGPRTKLVLFNTPMNPTAKVFTGAELERIAGLARAHDAYVLCDEVYEHLVFDGHRHLAIATLPGMRERTVRIGSAGKTFSFTGWKVGYLSGPASLIGVIGKAHQFLTFTTPPNLQLAVAAGLNKDDGYFEGLGQSLAAKRDRLAEGLQAVGYRTLPVEGSYFVTVDITGVGPALDDAEYCKWLTATIGVAAVPVSAFYADADPPRHLIRFCFCKRDSVLDAAIERLRIGLKAAA</sequence>
<keyword evidence="4 7" id="KW-0808">Transferase</keyword>
<dbReference type="AlphaFoldDB" id="A0A418WIS7"/>
<dbReference type="GO" id="GO:0030170">
    <property type="term" value="F:pyridoxal phosphate binding"/>
    <property type="evidence" value="ECO:0007669"/>
    <property type="project" value="InterPro"/>
</dbReference>
<evidence type="ECO:0000256" key="3">
    <source>
        <dbReference type="ARBA" id="ARBA00022576"/>
    </source>
</evidence>
<proteinExistence type="inferred from homology"/>
<feature type="domain" description="Aminotransferase class I/classII large" evidence="6">
    <location>
        <begin position="27"/>
        <end position="381"/>
    </location>
</feature>
<evidence type="ECO:0000256" key="5">
    <source>
        <dbReference type="ARBA" id="ARBA00022898"/>
    </source>
</evidence>
<gene>
    <name evidence="7" type="ORF">D3874_11015</name>
</gene>
<dbReference type="EMBL" id="QYUK01000011">
    <property type="protein sequence ID" value="RJF89951.1"/>
    <property type="molecule type" value="Genomic_DNA"/>
</dbReference>
<dbReference type="FunFam" id="3.40.640.10:FF:000024">
    <property type="entry name" value="Kynurenine--oxoglutarate transaminase 3"/>
    <property type="match status" value="1"/>
</dbReference>
<evidence type="ECO:0000256" key="4">
    <source>
        <dbReference type="ARBA" id="ARBA00022679"/>
    </source>
</evidence>
<comment type="cofactor">
    <cofactor evidence="1">
        <name>pyridoxal 5'-phosphate</name>
        <dbReference type="ChEBI" id="CHEBI:597326"/>
    </cofactor>
</comment>
<dbReference type="InterPro" id="IPR015421">
    <property type="entry name" value="PyrdxlP-dep_Trfase_major"/>
</dbReference>
<accession>A0A418WIS7</accession>
<dbReference type="PANTHER" id="PTHR43807">
    <property type="entry name" value="FI04487P"/>
    <property type="match status" value="1"/>
</dbReference>
<dbReference type="NCBIfam" id="NF006569">
    <property type="entry name" value="PRK09082.1"/>
    <property type="match status" value="1"/>
</dbReference>
<evidence type="ECO:0000313" key="8">
    <source>
        <dbReference type="Proteomes" id="UP000284605"/>
    </source>
</evidence>
<keyword evidence="3 7" id="KW-0032">Aminotransferase</keyword>
<name>A0A418WIS7_9PROT</name>
<dbReference type="NCBIfam" id="NF006488">
    <property type="entry name" value="PRK08912.1"/>
    <property type="match status" value="1"/>
</dbReference>
<evidence type="ECO:0000313" key="7">
    <source>
        <dbReference type="EMBL" id="RJF89951.1"/>
    </source>
</evidence>
<comment type="similarity">
    <text evidence="2">Belongs to the class-I pyridoxal-phosphate-dependent aminotransferase family.</text>
</comment>
<dbReference type="Gene3D" id="3.40.640.10">
    <property type="entry name" value="Type I PLP-dependent aspartate aminotransferase-like (Major domain)"/>
    <property type="match status" value="1"/>
</dbReference>